<protein>
    <submittedName>
        <fullName evidence="3">Cysteine hydrolase family protein</fullName>
    </submittedName>
</protein>
<dbReference type="Proteomes" id="UP001501788">
    <property type="component" value="Unassembled WGS sequence"/>
</dbReference>
<dbReference type="PANTHER" id="PTHR43540">
    <property type="entry name" value="PEROXYUREIDOACRYLATE/UREIDOACRYLATE AMIDOHYDROLASE-RELATED"/>
    <property type="match status" value="1"/>
</dbReference>
<dbReference type="PANTHER" id="PTHR43540:SF1">
    <property type="entry name" value="ISOCHORISMATASE HYDROLASE"/>
    <property type="match status" value="1"/>
</dbReference>
<keyword evidence="4" id="KW-1185">Reference proteome</keyword>
<dbReference type="EMBL" id="BAABEX010000013">
    <property type="protein sequence ID" value="GAA4424933.1"/>
    <property type="molecule type" value="Genomic_DNA"/>
</dbReference>
<evidence type="ECO:0000259" key="2">
    <source>
        <dbReference type="Pfam" id="PF00857"/>
    </source>
</evidence>
<evidence type="ECO:0000313" key="4">
    <source>
        <dbReference type="Proteomes" id="UP001501788"/>
    </source>
</evidence>
<dbReference type="InterPro" id="IPR036380">
    <property type="entry name" value="Isochorismatase-like_sf"/>
</dbReference>
<name>A0ABP8L9W0_9BURK</name>
<sequence>MTTALVVIDVQSALFDPAPRPADADAVLARIAALAASARAAHVPVLWVHHEQAGSPLARHSPGWALAAGLEAAPQDTVIHKTTPDSFLRTDLGERLAERGVRELVVCGYASEFCVDTTVRSAAGRGFAVRLVADAHTTHDKPHASGAQIRAHENATLPAIRSFGVSIAAVPADAVRWTTPPAA</sequence>
<dbReference type="Gene3D" id="3.40.50.850">
    <property type="entry name" value="Isochorismatase-like"/>
    <property type="match status" value="1"/>
</dbReference>
<dbReference type="InterPro" id="IPR050272">
    <property type="entry name" value="Isochorismatase-like_hydrls"/>
</dbReference>
<organism evidence="3 4">
    <name type="scientific">Acidovorax lacteus</name>
    <dbReference type="NCBI Taxonomy" id="1924988"/>
    <lineage>
        <taxon>Bacteria</taxon>
        <taxon>Pseudomonadati</taxon>
        <taxon>Pseudomonadota</taxon>
        <taxon>Betaproteobacteria</taxon>
        <taxon>Burkholderiales</taxon>
        <taxon>Comamonadaceae</taxon>
        <taxon>Acidovorax</taxon>
    </lineage>
</organism>
<evidence type="ECO:0000313" key="3">
    <source>
        <dbReference type="EMBL" id="GAA4424933.1"/>
    </source>
</evidence>
<feature type="domain" description="Isochorismatase-like" evidence="2">
    <location>
        <begin position="3"/>
        <end position="143"/>
    </location>
</feature>
<proteinExistence type="predicted"/>
<reference evidence="4" key="1">
    <citation type="journal article" date="2019" name="Int. J. Syst. Evol. Microbiol.">
        <title>The Global Catalogue of Microorganisms (GCM) 10K type strain sequencing project: providing services to taxonomists for standard genome sequencing and annotation.</title>
        <authorList>
            <consortium name="The Broad Institute Genomics Platform"/>
            <consortium name="The Broad Institute Genome Sequencing Center for Infectious Disease"/>
            <person name="Wu L."/>
            <person name="Ma J."/>
        </authorList>
    </citation>
    <scope>NUCLEOTIDE SEQUENCE [LARGE SCALE GENOMIC DNA]</scope>
    <source>
        <strain evidence="4">JCM 31890</strain>
    </source>
</reference>
<dbReference type="Pfam" id="PF00857">
    <property type="entry name" value="Isochorismatase"/>
    <property type="match status" value="1"/>
</dbReference>
<comment type="caution">
    <text evidence="3">The sequence shown here is derived from an EMBL/GenBank/DDBJ whole genome shotgun (WGS) entry which is preliminary data.</text>
</comment>
<dbReference type="GO" id="GO:0016787">
    <property type="term" value="F:hydrolase activity"/>
    <property type="evidence" value="ECO:0007669"/>
    <property type="project" value="UniProtKB-KW"/>
</dbReference>
<dbReference type="SUPFAM" id="SSF52499">
    <property type="entry name" value="Isochorismatase-like hydrolases"/>
    <property type="match status" value="1"/>
</dbReference>
<dbReference type="RefSeq" id="WP_345063925.1">
    <property type="nucleotide sequence ID" value="NZ_BAABEX010000013.1"/>
</dbReference>
<evidence type="ECO:0000256" key="1">
    <source>
        <dbReference type="ARBA" id="ARBA00022801"/>
    </source>
</evidence>
<keyword evidence="1 3" id="KW-0378">Hydrolase</keyword>
<gene>
    <name evidence="3" type="ORF">GCM10023090_19120</name>
</gene>
<dbReference type="InterPro" id="IPR000868">
    <property type="entry name" value="Isochorismatase-like_dom"/>
</dbReference>
<accession>A0ABP8L9W0</accession>